<evidence type="ECO:0008006" key="3">
    <source>
        <dbReference type="Google" id="ProtNLM"/>
    </source>
</evidence>
<dbReference type="EMBL" id="RSCD01000006">
    <property type="protein sequence ID" value="RSH92101.1"/>
    <property type="molecule type" value="Genomic_DNA"/>
</dbReference>
<comment type="caution">
    <text evidence="1">The sequence shown here is derived from an EMBL/GenBank/DDBJ whole genome shotgun (WGS) entry which is preliminary data.</text>
</comment>
<evidence type="ECO:0000313" key="1">
    <source>
        <dbReference type="EMBL" id="RSH92101.1"/>
    </source>
</evidence>
<sequence>MSTTGTTLAARTIHSLHATPGMRLLAEPDIVAGIVEYSDTPTRARCLRVSRAFRRPAIRHLYHTVTYQPVRPGYRWRERRPEEDRPSRLPPLATLCDEALQSIRVLSVSQDHWSDHEECWKVARAARKMTRLRTAWVGTWWWFSDYGRSVVRGDAPCPLWRTTRPPTIVIDTDDPLNTRLWRDYISSFPAQVTTIGIVWDPPDDAGPHHTELGIPLDPKGDTRFGTPESSDAIPPPRQLNLSVSVQRVVIVLKPGPGLEH</sequence>
<name>A0A427YM34_9TREE</name>
<protein>
    <recommendedName>
        <fullName evidence="3">F-box domain-containing protein</fullName>
    </recommendedName>
</protein>
<reference evidence="1 2" key="1">
    <citation type="submission" date="2018-11" db="EMBL/GenBank/DDBJ databases">
        <title>Genome sequence of Saitozyma podzolica DSM 27192.</title>
        <authorList>
            <person name="Aliyu H."/>
            <person name="Gorte O."/>
            <person name="Ochsenreither K."/>
        </authorList>
    </citation>
    <scope>NUCLEOTIDE SEQUENCE [LARGE SCALE GENOMIC DNA]</scope>
    <source>
        <strain evidence="1 2">DSM 27192</strain>
    </source>
</reference>
<dbReference type="Proteomes" id="UP000279259">
    <property type="component" value="Unassembled WGS sequence"/>
</dbReference>
<proteinExistence type="predicted"/>
<accession>A0A427YM34</accession>
<evidence type="ECO:0000313" key="2">
    <source>
        <dbReference type="Proteomes" id="UP000279259"/>
    </source>
</evidence>
<dbReference type="OrthoDB" id="10380551at2759"/>
<gene>
    <name evidence="1" type="ORF">EHS25_008513</name>
</gene>
<dbReference type="AlphaFoldDB" id="A0A427YM34"/>
<keyword evidence="2" id="KW-1185">Reference proteome</keyword>
<organism evidence="1 2">
    <name type="scientific">Saitozyma podzolica</name>
    <dbReference type="NCBI Taxonomy" id="1890683"/>
    <lineage>
        <taxon>Eukaryota</taxon>
        <taxon>Fungi</taxon>
        <taxon>Dikarya</taxon>
        <taxon>Basidiomycota</taxon>
        <taxon>Agaricomycotina</taxon>
        <taxon>Tremellomycetes</taxon>
        <taxon>Tremellales</taxon>
        <taxon>Trimorphomycetaceae</taxon>
        <taxon>Saitozyma</taxon>
    </lineage>
</organism>